<keyword evidence="3" id="KW-1185">Reference proteome</keyword>
<proteinExistence type="predicted"/>
<reference evidence="3" key="1">
    <citation type="journal article" date="2019" name="Int. J. Syst. Evol. Microbiol.">
        <title>The Global Catalogue of Microorganisms (GCM) 10K type strain sequencing project: providing services to taxonomists for standard genome sequencing and annotation.</title>
        <authorList>
            <consortium name="The Broad Institute Genomics Platform"/>
            <consortium name="The Broad Institute Genome Sequencing Center for Infectious Disease"/>
            <person name="Wu L."/>
            <person name="Ma J."/>
        </authorList>
    </citation>
    <scope>NUCLEOTIDE SEQUENCE [LARGE SCALE GENOMIC DNA]</scope>
    <source>
        <strain evidence="3">CCUG 63682</strain>
    </source>
</reference>
<evidence type="ECO:0000313" key="3">
    <source>
        <dbReference type="Proteomes" id="UP001595953"/>
    </source>
</evidence>
<evidence type="ECO:0000313" key="2">
    <source>
        <dbReference type="EMBL" id="MFC4721757.1"/>
    </source>
</evidence>
<dbReference type="Pfam" id="PF07045">
    <property type="entry name" value="DUF1330"/>
    <property type="match status" value="1"/>
</dbReference>
<dbReference type="RefSeq" id="WP_387961686.1">
    <property type="nucleotide sequence ID" value="NZ_JBHSGP010000008.1"/>
</dbReference>
<dbReference type="Gene3D" id="3.30.70.100">
    <property type="match status" value="1"/>
</dbReference>
<dbReference type="PROSITE" id="PS51257">
    <property type="entry name" value="PROKAR_LIPOPROTEIN"/>
    <property type="match status" value="1"/>
</dbReference>
<feature type="domain" description="DUF1330" evidence="1">
    <location>
        <begin position="91"/>
        <end position="165"/>
    </location>
</feature>
<evidence type="ECO:0000259" key="1">
    <source>
        <dbReference type="Pfam" id="PF07045"/>
    </source>
</evidence>
<protein>
    <submittedName>
        <fullName evidence="2">DUF1330 domain-containing protein</fullName>
    </submittedName>
</protein>
<organism evidence="2 3">
    <name type="scientific">Geojedonia litorea</name>
    <dbReference type="NCBI Taxonomy" id="1268269"/>
    <lineage>
        <taxon>Bacteria</taxon>
        <taxon>Pseudomonadati</taxon>
        <taxon>Bacteroidota</taxon>
        <taxon>Flavobacteriia</taxon>
        <taxon>Flavobacteriales</taxon>
        <taxon>Flavobacteriaceae</taxon>
        <taxon>Geojedonia</taxon>
    </lineage>
</organism>
<accession>A0ABV9N0G1</accession>
<dbReference type="SUPFAM" id="SSF54909">
    <property type="entry name" value="Dimeric alpha+beta barrel"/>
    <property type="match status" value="1"/>
</dbReference>
<dbReference type="InterPro" id="IPR011008">
    <property type="entry name" value="Dimeric_a/b-barrel"/>
</dbReference>
<dbReference type="Proteomes" id="UP001595953">
    <property type="component" value="Unassembled WGS sequence"/>
</dbReference>
<sequence length="176" mass="20414">MKIVPIVFFVFGVLLLSCKQQNTVNEKPLGSLEKVENGQKYLYATPEAWKNIEENFKGKGKFASVNFLKFKPMADYTGIEVSDKQIGKTGKEVYQHYIKLVKEIIEEYNYGRVIYFGESNSFFVGPEYEQWDGFILVEYESVEDFVNFIRSDEYAKIAPHRTASLDDTRLLPSTRF</sequence>
<dbReference type="PANTHER" id="PTHR40257">
    <property type="match status" value="1"/>
</dbReference>
<comment type="caution">
    <text evidence="2">The sequence shown here is derived from an EMBL/GenBank/DDBJ whole genome shotgun (WGS) entry which is preliminary data.</text>
</comment>
<name>A0ABV9N0G1_9FLAO</name>
<gene>
    <name evidence="2" type="ORF">ACFO5O_05470</name>
</gene>
<dbReference type="InterPro" id="IPR010753">
    <property type="entry name" value="DUF1330"/>
</dbReference>
<dbReference type="EMBL" id="JBHSGP010000008">
    <property type="protein sequence ID" value="MFC4721757.1"/>
    <property type="molecule type" value="Genomic_DNA"/>
</dbReference>
<dbReference type="PANTHER" id="PTHR40257:SF1">
    <property type="entry name" value="DUF1330 DOMAIN-CONTAINING PROTEIN"/>
    <property type="match status" value="1"/>
</dbReference>